<gene>
    <name evidence="1" type="ORF">R4F53_15580</name>
</gene>
<reference evidence="1" key="1">
    <citation type="submission" date="2023-10" db="EMBL/GenBank/DDBJ databases">
        <title>Characterization and genome sequence of Mycobacterium intracellulare ABSURDO, a novel pathogenic isolate with three colony morphotypes that vary in growth and acid-fastness.</title>
        <authorList>
            <person name="Jude B.A."/>
            <person name="Robinson R.T."/>
        </authorList>
    </citation>
    <scope>NUCLEOTIDE SEQUENCE</scope>
    <source>
        <strain evidence="1">ABSURDO Component B</strain>
    </source>
</reference>
<comment type="caution">
    <text evidence="1">The sequence shown here is derived from an EMBL/GenBank/DDBJ whole genome shotgun (WGS) entry which is preliminary data.</text>
</comment>
<sequence>MHSPITRPAVPAVADLHLAEDRYVTHDVAELKLAHATGTVRRHVDPDGDITFSGRVEADTSADWIDDTTTAGDTAQAWAFVVAELDSARAEHQRAIFAAKEHHPAGTALGGAQ</sequence>
<evidence type="ECO:0000313" key="2">
    <source>
        <dbReference type="Proteomes" id="UP001187143"/>
    </source>
</evidence>
<accession>A0AAE4UEK8</accession>
<dbReference type="EMBL" id="JAWLLD010000016">
    <property type="protein sequence ID" value="MDV7013708.1"/>
    <property type="molecule type" value="Genomic_DNA"/>
</dbReference>
<dbReference type="RefSeq" id="WP_042911540.1">
    <property type="nucleotide sequence ID" value="NZ_JAEKMV010000020.1"/>
</dbReference>
<organism evidence="1 2">
    <name type="scientific">Mycobacterium intracellulare</name>
    <dbReference type="NCBI Taxonomy" id="1767"/>
    <lineage>
        <taxon>Bacteria</taxon>
        <taxon>Bacillati</taxon>
        <taxon>Actinomycetota</taxon>
        <taxon>Actinomycetes</taxon>
        <taxon>Mycobacteriales</taxon>
        <taxon>Mycobacteriaceae</taxon>
        <taxon>Mycobacterium</taxon>
        <taxon>Mycobacterium avium complex (MAC)</taxon>
    </lineage>
</organism>
<protein>
    <submittedName>
        <fullName evidence="1">Uncharacterized protein</fullName>
    </submittedName>
</protein>
<evidence type="ECO:0000313" key="1">
    <source>
        <dbReference type="EMBL" id="MDV7013708.1"/>
    </source>
</evidence>
<name>A0AAE4UEK8_MYCIT</name>
<proteinExistence type="predicted"/>
<dbReference type="AlphaFoldDB" id="A0AAE4UEK8"/>
<dbReference type="Proteomes" id="UP001187143">
    <property type="component" value="Unassembled WGS sequence"/>
</dbReference>